<dbReference type="AlphaFoldDB" id="A0A6N1CAD2"/>
<evidence type="ECO:0000313" key="3">
    <source>
        <dbReference type="Proteomes" id="UP000509545"/>
    </source>
</evidence>
<feature type="transmembrane region" description="Helical" evidence="1">
    <location>
        <begin position="153"/>
        <end position="172"/>
    </location>
</feature>
<dbReference type="RefSeq" id="WP_176688295.1">
    <property type="nucleotide sequence ID" value="NZ_CP048810.1"/>
</dbReference>
<reference evidence="2 3" key="1">
    <citation type="submission" date="2020-02" db="EMBL/GenBank/DDBJ databases">
        <authorList>
            <person name="Liang J."/>
        </authorList>
    </citation>
    <scope>NUCLEOTIDE SEQUENCE [LARGE SCALE GENOMIC DNA]</scope>
    <source>
        <strain evidence="2 3">L22-9</strain>
    </source>
</reference>
<gene>
    <name evidence="2" type="ORF">GN234_08590</name>
</gene>
<keyword evidence="1" id="KW-0472">Membrane</keyword>
<accession>A0A6N1CAD2</accession>
<keyword evidence="1" id="KW-0812">Transmembrane</keyword>
<dbReference type="Proteomes" id="UP000509545">
    <property type="component" value="Chromosome"/>
</dbReference>
<evidence type="ECO:0000256" key="1">
    <source>
        <dbReference type="SAM" id="Phobius"/>
    </source>
</evidence>
<protein>
    <submittedName>
        <fullName evidence="2">Uncharacterized protein</fullName>
    </submittedName>
</protein>
<keyword evidence="3" id="KW-1185">Reference proteome</keyword>
<dbReference type="EMBL" id="CP048810">
    <property type="protein sequence ID" value="QKS81994.1"/>
    <property type="molecule type" value="Genomic_DNA"/>
</dbReference>
<dbReference type="KEGG" id="pbz:GN234_08590"/>
<organism evidence="2 3">
    <name type="scientific">Pseudomonas bijieensis</name>
    <dbReference type="NCBI Taxonomy" id="2681983"/>
    <lineage>
        <taxon>Bacteria</taxon>
        <taxon>Pseudomonadati</taxon>
        <taxon>Pseudomonadota</taxon>
        <taxon>Gammaproteobacteria</taxon>
        <taxon>Pseudomonadales</taxon>
        <taxon>Pseudomonadaceae</taxon>
        <taxon>Pseudomonas</taxon>
    </lineage>
</organism>
<name>A0A6N1CAD2_9PSED</name>
<evidence type="ECO:0000313" key="2">
    <source>
        <dbReference type="EMBL" id="QKS81994.1"/>
    </source>
</evidence>
<feature type="transmembrane region" description="Helical" evidence="1">
    <location>
        <begin position="7"/>
        <end position="27"/>
    </location>
</feature>
<keyword evidence="1" id="KW-1133">Transmembrane helix</keyword>
<sequence length="328" mass="36262">MSWKTILINGIVTGGVTLGTGAALFWIQNKEPKLTYNYVKSISFEDNNDRVFIQQFEVLNSGDKAAEDVYLSVTFPHSVIEKSIVDVDGSIKNNQKVDESSIVVTAENLNPTERFSVSALVKGKTGQSEEPLVSLRAKGIKGEKVGKNNTENVPTMLIALVAAYAGVFAFLMSNKKSRFVMFEIVSRLTGRSNKNYGNQQENLASLLAFHGFADRAKEYSNHFGRPKYWVESDILTAETIGADVEVKRRMISVLEGVLGTVNMVPLSESIILYNIARLYKTFNQDLADEYLARSKNISPDFIAARLEKDSVFQADAKKALVGIALTPE</sequence>
<proteinExistence type="predicted"/>